<organism evidence="2 3">
    <name type="scientific">Aphanomyces astaci</name>
    <name type="common">Crayfish plague agent</name>
    <dbReference type="NCBI Taxonomy" id="112090"/>
    <lineage>
        <taxon>Eukaryota</taxon>
        <taxon>Sar</taxon>
        <taxon>Stramenopiles</taxon>
        <taxon>Oomycota</taxon>
        <taxon>Saprolegniomycetes</taxon>
        <taxon>Saprolegniales</taxon>
        <taxon>Verrucalvaceae</taxon>
        <taxon>Aphanomyces</taxon>
    </lineage>
</organism>
<keyword evidence="1" id="KW-1133">Transmembrane helix</keyword>
<dbReference type="Gene3D" id="3.40.50.1820">
    <property type="entry name" value="alpha/beta hydrolase"/>
    <property type="match status" value="1"/>
</dbReference>
<evidence type="ECO:0000256" key="1">
    <source>
        <dbReference type="SAM" id="Phobius"/>
    </source>
</evidence>
<dbReference type="AlphaFoldDB" id="A0A9X8DMP7"/>
<keyword evidence="1" id="KW-0812">Transmembrane</keyword>
<dbReference type="InterPro" id="IPR029058">
    <property type="entry name" value="AB_hydrolase_fold"/>
</dbReference>
<proteinExistence type="predicted"/>
<gene>
    <name evidence="2" type="ORF">DYB28_014989</name>
</gene>
<evidence type="ECO:0000313" key="3">
    <source>
        <dbReference type="Proteomes" id="UP000275652"/>
    </source>
</evidence>
<accession>A0A9X8DMP7</accession>
<evidence type="ECO:0008006" key="4">
    <source>
        <dbReference type="Google" id="ProtNLM"/>
    </source>
</evidence>
<dbReference type="Proteomes" id="UP000275652">
    <property type="component" value="Unassembled WGS sequence"/>
</dbReference>
<reference evidence="2 3" key="1">
    <citation type="journal article" date="2018" name="J. Invertebr. Pathol.">
        <title>New genotyping method for the causative agent of crayfish plague (Aphanomyces astaci) based on whole genome data.</title>
        <authorList>
            <person name="Minardi D."/>
            <person name="Studholme D.J."/>
            <person name="van der Giezen M."/>
            <person name="Pretto T."/>
            <person name="Oidtmann B."/>
        </authorList>
    </citation>
    <scope>NUCLEOTIDE SEQUENCE [LARGE SCALE GENOMIC DNA]</scope>
    <source>
        <strain evidence="2 3">KB13</strain>
    </source>
</reference>
<feature type="transmembrane region" description="Helical" evidence="1">
    <location>
        <begin position="272"/>
        <end position="292"/>
    </location>
</feature>
<keyword evidence="1" id="KW-0472">Membrane</keyword>
<protein>
    <recommendedName>
        <fullName evidence="4">Peptidase S33 tripeptidyl aminopeptidase-like C-terminal domain-containing protein</fullName>
    </recommendedName>
</protein>
<sequence>MLDGPYGLKVVLSVLLTHSTLRLLIPVLVHRLHRGTPGDLDVVTYMLDILSDPWTGHDDESLSYDSDLLYSTVVFSELWQHPTPSEASLLSTFVRGLFGYGVVGMFPSYCVYTNDSTPDCDAHRVVAPTEASILVLNGGLDPQTPLAYAQAQFDAIQGAKKLIVFPTAPHAITYVTWLQQQQGPPVGGNLDELDTSCVAKTRPMTFRIPQQLGHVFPSLPPQTTLEQPTTLPPSTAATTTTNKEGAGVVLGNTPTAAPLPPPSSSTNMAESMVGLLGCLLVVTGIVAVKYFVEAKRLRRHMPLEEDVA</sequence>
<dbReference type="SUPFAM" id="SSF53474">
    <property type="entry name" value="alpha/beta-Hydrolases"/>
    <property type="match status" value="1"/>
</dbReference>
<dbReference type="EMBL" id="QUTI01040298">
    <property type="protein sequence ID" value="RLO00453.1"/>
    <property type="molecule type" value="Genomic_DNA"/>
</dbReference>
<name>A0A9X8DMP7_APHAT</name>
<comment type="caution">
    <text evidence="2">The sequence shown here is derived from an EMBL/GenBank/DDBJ whole genome shotgun (WGS) entry which is preliminary data.</text>
</comment>
<evidence type="ECO:0000313" key="2">
    <source>
        <dbReference type="EMBL" id="RLO00453.1"/>
    </source>
</evidence>